<reference evidence="1 2" key="1">
    <citation type="journal article" date="2016" name="Genome Announc.">
        <title>Complete Genome Sequences of Aerococcus christensenii CCUG 28831T, Aerococcus sanguinicola CCUG 43001T, Aerococcus urinae CCUG 36881T, Aerococcus urinaeequi CCUG 28094T, Aerococcus urinaehominis CCUG 42038 BT, and Aerococcus viridans CCUG 4311T.</title>
        <authorList>
            <person name="Carkaci D."/>
            <person name="Dargis R."/>
            <person name="Nielsen X.C."/>
            <person name="Skovgaard O."/>
            <person name="Fuursted K."/>
            <person name="Christensen J.J."/>
        </authorList>
    </citation>
    <scope>NUCLEOTIDE SEQUENCE [LARGE SCALE GENOMIC DNA]</scope>
    <source>
        <strain evidence="1 2">CCUG42038B</strain>
    </source>
</reference>
<gene>
    <name evidence="1" type="ORF">AWM75_04355</name>
</gene>
<accession>A0A109RGV3</accession>
<dbReference type="KEGG" id="auh:AWM75_04355"/>
<dbReference type="Proteomes" id="UP000062260">
    <property type="component" value="Chromosome"/>
</dbReference>
<sequence>MTKAAKYMRIYVWIRLLINLLGITSFAWDILLVAAVHLFTSYKDFHKIFQANKNMTYFFSQAIWRGYVDLTGVAMLIRLLQSGQLSWQASDIIYNFGGIILLSLICTGITYIAVRRGDI</sequence>
<evidence type="ECO:0000313" key="1">
    <source>
        <dbReference type="EMBL" id="AMB99279.1"/>
    </source>
</evidence>
<proteinExistence type="predicted"/>
<dbReference type="RefSeq" id="WP_067978708.1">
    <property type="nucleotide sequence ID" value="NZ_CP014163.1"/>
</dbReference>
<dbReference type="STRING" id="128944.AWM75_04355"/>
<protein>
    <submittedName>
        <fullName evidence="1">Uncharacterized protein</fullName>
    </submittedName>
</protein>
<name>A0A109RGV3_9LACT</name>
<evidence type="ECO:0000313" key="2">
    <source>
        <dbReference type="Proteomes" id="UP000062260"/>
    </source>
</evidence>
<organism evidence="1 2">
    <name type="scientific">Aerococcus urinaehominis</name>
    <dbReference type="NCBI Taxonomy" id="128944"/>
    <lineage>
        <taxon>Bacteria</taxon>
        <taxon>Bacillati</taxon>
        <taxon>Bacillota</taxon>
        <taxon>Bacilli</taxon>
        <taxon>Lactobacillales</taxon>
        <taxon>Aerococcaceae</taxon>
        <taxon>Aerococcus</taxon>
    </lineage>
</organism>
<dbReference type="AlphaFoldDB" id="A0A109RGV3"/>
<reference evidence="2" key="2">
    <citation type="submission" date="2016-01" db="EMBL/GenBank/DDBJ databases">
        <title>Six Aerococcus type strain genome sequencing and assembly using PacBio and Illumina Hiseq.</title>
        <authorList>
            <person name="Carkaci D."/>
            <person name="Dargis R."/>
            <person name="Nielsen X.C."/>
            <person name="Skovgaard O."/>
            <person name="Fuursted K."/>
            <person name="Christensen J.J."/>
        </authorList>
    </citation>
    <scope>NUCLEOTIDE SEQUENCE [LARGE SCALE GENOMIC DNA]</scope>
    <source>
        <strain evidence="2">CCUG42038B</strain>
    </source>
</reference>
<keyword evidence="2" id="KW-1185">Reference proteome</keyword>
<dbReference type="EMBL" id="CP014163">
    <property type="protein sequence ID" value="AMB99279.1"/>
    <property type="molecule type" value="Genomic_DNA"/>
</dbReference>